<proteinExistence type="predicted"/>
<dbReference type="PANTHER" id="PTHR48025:SF1">
    <property type="entry name" value="RRM DOMAIN-CONTAINING PROTEIN"/>
    <property type="match status" value="1"/>
</dbReference>
<sequence>MASTVATSLLLPSLNPNTISSGNSKPTSISSFCPSFAKPISASFSRSLTSFAFQPVSSRLGAKVSISSELGEEEAFSEEEDGASFAPDLKLFVGNLPFSVESSDLAGLFGSAGTVEMVEVIYDKNTGRSRGFGFVTMSSAEEAEAAAQQFNGYEFEGRALRVNAGPPPPKESSFRGSRFGGGGASFGVGGGSFGAGGATFHPANRLYVGNLPWGIDDLALQNLFSEQGKVVEARVVYDRDSGRSRGFGFVTYSSSEEVDNAIEYLNGAVSFLDLTYFLRIDLSKMYYSVESLGNLF</sequence>
<dbReference type="InterPro" id="IPR050502">
    <property type="entry name" value="Euk_RNA-bind_prot"/>
</dbReference>
<dbReference type="PANTHER" id="PTHR48025">
    <property type="entry name" value="OS02G0815200 PROTEIN"/>
    <property type="match status" value="1"/>
</dbReference>
<dbReference type="GO" id="GO:1990904">
    <property type="term" value="C:ribonucleoprotein complex"/>
    <property type="evidence" value="ECO:0007669"/>
    <property type="project" value="UniProtKB-KW"/>
</dbReference>
<dbReference type="InterPro" id="IPR000504">
    <property type="entry name" value="RRM_dom"/>
</dbReference>
<dbReference type="SUPFAM" id="SSF54928">
    <property type="entry name" value="RNA-binding domain, RBD"/>
    <property type="match status" value="2"/>
</dbReference>
<evidence type="ECO:0000256" key="1">
    <source>
        <dbReference type="ARBA" id="ARBA00022884"/>
    </source>
</evidence>
<dbReference type="SMART" id="SM00360">
    <property type="entry name" value="RRM"/>
    <property type="match status" value="2"/>
</dbReference>
<accession>A0A7J7DVR4</accession>
<protein>
    <submittedName>
        <fullName evidence="4">29 kDa ribonucleoprotein A chloroplastic</fullName>
    </submittedName>
</protein>
<dbReference type="InParanoid" id="A0A7J7DVR4"/>
<dbReference type="FunCoup" id="A0A7J7DVR4">
    <property type="interactions" value="2535"/>
</dbReference>
<organism evidence="4 5">
    <name type="scientific">Tripterygium wilfordii</name>
    <name type="common">Thunder God vine</name>
    <dbReference type="NCBI Taxonomy" id="458696"/>
    <lineage>
        <taxon>Eukaryota</taxon>
        <taxon>Viridiplantae</taxon>
        <taxon>Streptophyta</taxon>
        <taxon>Embryophyta</taxon>
        <taxon>Tracheophyta</taxon>
        <taxon>Spermatophyta</taxon>
        <taxon>Magnoliopsida</taxon>
        <taxon>eudicotyledons</taxon>
        <taxon>Gunneridae</taxon>
        <taxon>Pentapetalae</taxon>
        <taxon>rosids</taxon>
        <taxon>fabids</taxon>
        <taxon>Celastrales</taxon>
        <taxon>Celastraceae</taxon>
        <taxon>Tripterygium</taxon>
    </lineage>
</organism>
<comment type="caution">
    <text evidence="4">The sequence shown here is derived from an EMBL/GenBank/DDBJ whole genome shotgun (WGS) entry which is preliminary data.</text>
</comment>
<dbReference type="GO" id="GO:0009535">
    <property type="term" value="C:chloroplast thylakoid membrane"/>
    <property type="evidence" value="ECO:0007669"/>
    <property type="project" value="TreeGrafter"/>
</dbReference>
<evidence type="ECO:0000259" key="3">
    <source>
        <dbReference type="PROSITE" id="PS50102"/>
    </source>
</evidence>
<reference evidence="4 5" key="1">
    <citation type="journal article" date="2020" name="Nat. Commun.">
        <title>Genome of Tripterygium wilfordii and identification of cytochrome P450 involved in triptolide biosynthesis.</title>
        <authorList>
            <person name="Tu L."/>
            <person name="Su P."/>
            <person name="Zhang Z."/>
            <person name="Gao L."/>
            <person name="Wang J."/>
            <person name="Hu T."/>
            <person name="Zhou J."/>
            <person name="Zhang Y."/>
            <person name="Zhao Y."/>
            <person name="Liu Y."/>
            <person name="Song Y."/>
            <person name="Tong Y."/>
            <person name="Lu Y."/>
            <person name="Yang J."/>
            <person name="Xu C."/>
            <person name="Jia M."/>
            <person name="Peters R.J."/>
            <person name="Huang L."/>
            <person name="Gao W."/>
        </authorList>
    </citation>
    <scope>NUCLEOTIDE SEQUENCE [LARGE SCALE GENOMIC DNA]</scope>
    <source>
        <strain evidence="5">cv. XIE 37</strain>
        <tissue evidence="4">Leaf</tissue>
    </source>
</reference>
<evidence type="ECO:0000313" key="4">
    <source>
        <dbReference type="EMBL" id="KAF5750389.1"/>
    </source>
</evidence>
<keyword evidence="5" id="KW-1185">Reference proteome</keyword>
<dbReference type="EMBL" id="JAAARO010000003">
    <property type="protein sequence ID" value="KAF5750389.1"/>
    <property type="molecule type" value="Genomic_DNA"/>
</dbReference>
<name>A0A7J7DVR4_TRIWF</name>
<dbReference type="InterPro" id="IPR035979">
    <property type="entry name" value="RBD_domain_sf"/>
</dbReference>
<dbReference type="Pfam" id="PF00076">
    <property type="entry name" value="RRM_1"/>
    <property type="match status" value="2"/>
</dbReference>
<feature type="domain" description="RRM" evidence="3">
    <location>
        <begin position="89"/>
        <end position="167"/>
    </location>
</feature>
<dbReference type="Gene3D" id="3.30.70.330">
    <property type="match status" value="2"/>
</dbReference>
<dbReference type="GO" id="GO:0003729">
    <property type="term" value="F:mRNA binding"/>
    <property type="evidence" value="ECO:0007669"/>
    <property type="project" value="TreeGrafter"/>
</dbReference>
<dbReference type="InterPro" id="IPR012677">
    <property type="entry name" value="Nucleotide-bd_a/b_plait_sf"/>
</dbReference>
<dbReference type="PROSITE" id="PS50102">
    <property type="entry name" value="RRM"/>
    <property type="match status" value="2"/>
</dbReference>
<gene>
    <name evidence="4" type="ORF">HS088_TW03G00725</name>
</gene>
<dbReference type="AlphaFoldDB" id="A0A7J7DVR4"/>
<keyword evidence="1 2" id="KW-0694">RNA-binding</keyword>
<evidence type="ECO:0000313" key="5">
    <source>
        <dbReference type="Proteomes" id="UP000593562"/>
    </source>
</evidence>
<evidence type="ECO:0000256" key="2">
    <source>
        <dbReference type="PROSITE-ProRule" id="PRU00176"/>
    </source>
</evidence>
<keyword evidence="4" id="KW-0687">Ribonucleoprotein</keyword>
<feature type="domain" description="RRM" evidence="3">
    <location>
        <begin position="204"/>
        <end position="285"/>
    </location>
</feature>
<dbReference type="GO" id="GO:1901259">
    <property type="term" value="P:chloroplast rRNA processing"/>
    <property type="evidence" value="ECO:0007669"/>
    <property type="project" value="TreeGrafter"/>
</dbReference>
<dbReference type="Proteomes" id="UP000593562">
    <property type="component" value="Unassembled WGS sequence"/>
</dbReference>